<dbReference type="CDD" id="cd00590">
    <property type="entry name" value="RRM_SF"/>
    <property type="match status" value="1"/>
</dbReference>
<name>A0A7S0VLB8_9CHLO</name>
<dbReference type="EMBL" id="HBFM01031315">
    <property type="protein sequence ID" value="CAD8789967.1"/>
    <property type="molecule type" value="Transcribed_RNA"/>
</dbReference>
<dbReference type="InterPro" id="IPR001711">
    <property type="entry name" value="PLipase_C_Pinositol-sp_Y"/>
</dbReference>
<reference evidence="6" key="1">
    <citation type="submission" date="2021-01" db="EMBL/GenBank/DDBJ databases">
        <authorList>
            <person name="Corre E."/>
            <person name="Pelletier E."/>
            <person name="Niang G."/>
            <person name="Scheremetjew M."/>
            <person name="Finn R."/>
            <person name="Kale V."/>
            <person name="Holt S."/>
            <person name="Cochrane G."/>
            <person name="Meng A."/>
            <person name="Brown T."/>
            <person name="Cohen L."/>
        </authorList>
    </citation>
    <scope>NUCLEOTIDE SEQUENCE</scope>
    <source>
        <strain evidence="6">SAG 63-3</strain>
    </source>
</reference>
<dbReference type="GO" id="GO:0035556">
    <property type="term" value="P:intracellular signal transduction"/>
    <property type="evidence" value="ECO:0007669"/>
    <property type="project" value="InterPro"/>
</dbReference>
<dbReference type="PROSITE" id="PS50008">
    <property type="entry name" value="PIPLC_Y_DOMAIN"/>
    <property type="match status" value="1"/>
</dbReference>
<dbReference type="InterPro" id="IPR050502">
    <property type="entry name" value="Euk_RNA-bind_prot"/>
</dbReference>
<proteinExistence type="predicted"/>
<evidence type="ECO:0000313" key="6">
    <source>
        <dbReference type="EMBL" id="CAD8789967.1"/>
    </source>
</evidence>
<organism evidence="6">
    <name type="scientific">Polytomella parva</name>
    <dbReference type="NCBI Taxonomy" id="51329"/>
    <lineage>
        <taxon>Eukaryota</taxon>
        <taxon>Viridiplantae</taxon>
        <taxon>Chlorophyta</taxon>
        <taxon>core chlorophytes</taxon>
        <taxon>Chlorophyceae</taxon>
        <taxon>CS clade</taxon>
        <taxon>Chlamydomonadales</taxon>
        <taxon>Chlamydomonadaceae</taxon>
        <taxon>Polytomella</taxon>
    </lineage>
</organism>
<dbReference type="GO" id="GO:0005634">
    <property type="term" value="C:nucleus"/>
    <property type="evidence" value="ECO:0007669"/>
    <property type="project" value="TreeGrafter"/>
</dbReference>
<dbReference type="GO" id="GO:0006629">
    <property type="term" value="P:lipid metabolic process"/>
    <property type="evidence" value="ECO:0007669"/>
    <property type="project" value="InterPro"/>
</dbReference>
<dbReference type="PROSITE" id="PS50102">
    <property type="entry name" value="RRM"/>
    <property type="match status" value="2"/>
</dbReference>
<sequence>MAAIEEPIVVGKRIFVGNLPFATTDEELKETFNGVGGLTSAVVTKVNGRSRGWGLVEFETPELAIQAITTLNETEVGGRRMVVREDRGVPKRENGQRPRRRFNNKNPNQKRTFRPKKEPRPVNSSGLQIVALNIPFSLTNEQFAQHFGNTNGFESAQVVIRKNGQSAGYGTVKFTSTEAALEASKSFHRTDIGGRTARVFIDRYA</sequence>
<accession>A0A7S0VLB8</accession>
<keyword evidence="1 2" id="KW-0694">RNA-binding</keyword>
<dbReference type="GO" id="GO:0003729">
    <property type="term" value="F:mRNA binding"/>
    <property type="evidence" value="ECO:0007669"/>
    <property type="project" value="TreeGrafter"/>
</dbReference>
<feature type="domain" description="PI-PLC Y-box" evidence="4">
    <location>
        <begin position="68"/>
        <end position="169"/>
    </location>
</feature>
<dbReference type="GO" id="GO:0004435">
    <property type="term" value="F:phosphatidylinositol-4,5-bisphosphate phospholipase C activity"/>
    <property type="evidence" value="ECO:0007669"/>
    <property type="project" value="InterPro"/>
</dbReference>
<evidence type="ECO:0000256" key="1">
    <source>
        <dbReference type="ARBA" id="ARBA00022884"/>
    </source>
</evidence>
<dbReference type="AlphaFoldDB" id="A0A7S0VLB8"/>
<dbReference type="Pfam" id="PF00076">
    <property type="entry name" value="RRM_1"/>
    <property type="match status" value="2"/>
</dbReference>
<feature type="domain" description="RRM" evidence="5">
    <location>
        <begin position="127"/>
        <end position="204"/>
    </location>
</feature>
<dbReference type="PANTHER" id="PTHR48025:SF1">
    <property type="entry name" value="RRM DOMAIN-CONTAINING PROTEIN"/>
    <property type="match status" value="1"/>
</dbReference>
<dbReference type="InterPro" id="IPR035979">
    <property type="entry name" value="RBD_domain_sf"/>
</dbReference>
<dbReference type="SMART" id="SM00360">
    <property type="entry name" value="RRM"/>
    <property type="match status" value="2"/>
</dbReference>
<feature type="region of interest" description="Disordered" evidence="3">
    <location>
        <begin position="87"/>
        <end position="123"/>
    </location>
</feature>
<dbReference type="InterPro" id="IPR012677">
    <property type="entry name" value="Nucleotide-bd_a/b_plait_sf"/>
</dbReference>
<protein>
    <submittedName>
        <fullName evidence="6">Uncharacterized protein</fullName>
    </submittedName>
</protein>
<feature type="compositionally biased region" description="Basic and acidic residues" evidence="3">
    <location>
        <begin position="87"/>
        <end position="96"/>
    </location>
</feature>
<gene>
    <name evidence="6" type="ORF">PPAR00522_LOCUS20452</name>
</gene>
<dbReference type="Gene3D" id="3.30.70.330">
    <property type="match status" value="2"/>
</dbReference>
<dbReference type="SUPFAM" id="SSF54928">
    <property type="entry name" value="RNA-binding domain, RBD"/>
    <property type="match status" value="1"/>
</dbReference>
<evidence type="ECO:0000259" key="5">
    <source>
        <dbReference type="PROSITE" id="PS50102"/>
    </source>
</evidence>
<evidence type="ECO:0000256" key="3">
    <source>
        <dbReference type="SAM" id="MobiDB-lite"/>
    </source>
</evidence>
<dbReference type="InterPro" id="IPR000504">
    <property type="entry name" value="RRM_dom"/>
</dbReference>
<dbReference type="PANTHER" id="PTHR48025">
    <property type="entry name" value="OS02G0815200 PROTEIN"/>
    <property type="match status" value="1"/>
</dbReference>
<feature type="domain" description="RRM" evidence="5">
    <location>
        <begin position="12"/>
        <end position="88"/>
    </location>
</feature>
<evidence type="ECO:0000259" key="4">
    <source>
        <dbReference type="PROSITE" id="PS50008"/>
    </source>
</evidence>
<evidence type="ECO:0000256" key="2">
    <source>
        <dbReference type="PROSITE-ProRule" id="PRU00176"/>
    </source>
</evidence>